<organism evidence="1 2">
    <name type="scientific">Neisseria meningitidis serogroup B</name>
    <dbReference type="NCBI Taxonomy" id="491"/>
    <lineage>
        <taxon>Bacteria</taxon>
        <taxon>Pseudomonadati</taxon>
        <taxon>Pseudomonadota</taxon>
        <taxon>Betaproteobacteria</taxon>
        <taxon>Neisseriales</taxon>
        <taxon>Neisseriaceae</taxon>
        <taxon>Neisseria</taxon>
    </lineage>
</organism>
<reference evidence="1 2" key="1">
    <citation type="submission" date="2014-11" db="EMBL/GenBank/DDBJ databases">
        <authorList>
            <person name="Diene M.Seydina."/>
        </authorList>
    </citation>
    <scope>NUCLEOTIDE SEQUENCE [LARGE SCALE GENOMIC DNA]</scope>
    <source>
        <strain evidence="1 2">Neisseria meningitidis CHUV</strain>
    </source>
</reference>
<dbReference type="EMBL" id="CVTF01000090">
    <property type="protein sequence ID" value="CRL92423.1"/>
    <property type="molecule type" value="Genomic_DNA"/>
</dbReference>
<evidence type="ECO:0000313" key="2">
    <source>
        <dbReference type="Proteomes" id="UP000182715"/>
    </source>
</evidence>
<sequence>MYALNPLSLYFSESAYINFPFLISKSAEKDLALKRNRKEIIRIRNINFSIANNEK</sequence>
<accession>A0A0H5E028</accession>
<dbReference type="Proteomes" id="UP000182715">
    <property type="component" value="Unassembled WGS sequence"/>
</dbReference>
<proteinExistence type="predicted"/>
<name>A0A0H5E028_NEIMI</name>
<dbReference type="AlphaFoldDB" id="A0A0H5E028"/>
<evidence type="ECO:0000313" key="1">
    <source>
        <dbReference type="EMBL" id="CRL92423.1"/>
    </source>
</evidence>
<protein>
    <submittedName>
        <fullName evidence="1">Uncharacterized protein</fullName>
    </submittedName>
</protein>